<dbReference type="InterPro" id="IPR050987">
    <property type="entry name" value="AtrR-like"/>
</dbReference>
<evidence type="ECO:0000313" key="11">
    <source>
        <dbReference type="EMBL" id="TIC92804.1"/>
    </source>
</evidence>
<feature type="region of interest" description="Disordered" evidence="9">
    <location>
        <begin position="102"/>
        <end position="135"/>
    </location>
</feature>
<comment type="caution">
    <text evidence="11">The sequence shown here is derived from an EMBL/GenBank/DDBJ whole genome shotgun (WGS) entry which is preliminary data.</text>
</comment>
<keyword evidence="4" id="KW-0805">Transcription regulation</keyword>
<dbReference type="CDD" id="cd15485">
    <property type="entry name" value="ZIP_Cat8"/>
    <property type="match status" value="1"/>
</dbReference>
<comment type="subcellular location">
    <subcellularLocation>
        <location evidence="1">Nucleus</location>
    </subcellularLocation>
</comment>
<protein>
    <submittedName>
        <fullName evidence="11">Transcriptional activator protein acu-15</fullName>
    </submittedName>
</protein>
<dbReference type="GO" id="GO:0008270">
    <property type="term" value="F:zinc ion binding"/>
    <property type="evidence" value="ECO:0007669"/>
    <property type="project" value="InterPro"/>
</dbReference>
<evidence type="ECO:0000259" key="10">
    <source>
        <dbReference type="PROSITE" id="PS50048"/>
    </source>
</evidence>
<dbReference type="GO" id="GO:0005634">
    <property type="term" value="C:nucleus"/>
    <property type="evidence" value="ECO:0007669"/>
    <property type="project" value="UniProtKB-SubCell"/>
</dbReference>
<dbReference type="SMART" id="SM00066">
    <property type="entry name" value="GAL4"/>
    <property type="match status" value="1"/>
</dbReference>
<keyword evidence="3" id="KW-0862">Zinc</keyword>
<feature type="domain" description="Zn(2)-C6 fungal-type" evidence="10">
    <location>
        <begin position="23"/>
        <end position="53"/>
    </location>
</feature>
<feature type="compositionally biased region" description="Low complexity" evidence="9">
    <location>
        <begin position="776"/>
        <end position="785"/>
    </location>
</feature>
<evidence type="ECO:0000256" key="1">
    <source>
        <dbReference type="ARBA" id="ARBA00004123"/>
    </source>
</evidence>
<dbReference type="PROSITE" id="PS00463">
    <property type="entry name" value="ZN2_CY6_FUNGAL_1"/>
    <property type="match status" value="1"/>
</dbReference>
<dbReference type="CDD" id="cd12148">
    <property type="entry name" value="fungal_TF_MHR"/>
    <property type="match status" value="1"/>
</dbReference>
<feature type="compositionally biased region" description="Low complexity" evidence="9">
    <location>
        <begin position="639"/>
        <end position="650"/>
    </location>
</feature>
<dbReference type="CDD" id="cd00067">
    <property type="entry name" value="GAL4"/>
    <property type="match status" value="1"/>
</dbReference>
<dbReference type="OrthoDB" id="1924787at2759"/>
<feature type="compositionally biased region" description="Polar residues" evidence="9">
    <location>
        <begin position="669"/>
        <end position="680"/>
    </location>
</feature>
<dbReference type="AlphaFoldDB" id="A0A4T0VKJ2"/>
<dbReference type="GO" id="GO:0003677">
    <property type="term" value="F:DNA binding"/>
    <property type="evidence" value="ECO:0007669"/>
    <property type="project" value="UniProtKB-KW"/>
</dbReference>
<organism evidence="11 12">
    <name type="scientific">Colletotrichum higginsianum</name>
    <dbReference type="NCBI Taxonomy" id="80884"/>
    <lineage>
        <taxon>Eukaryota</taxon>
        <taxon>Fungi</taxon>
        <taxon>Dikarya</taxon>
        <taxon>Ascomycota</taxon>
        <taxon>Pezizomycotina</taxon>
        <taxon>Sordariomycetes</taxon>
        <taxon>Hypocreomycetidae</taxon>
        <taxon>Glomerellales</taxon>
        <taxon>Glomerellaceae</taxon>
        <taxon>Colletotrichum</taxon>
        <taxon>Colletotrichum destructivum species complex</taxon>
    </lineage>
</organism>
<dbReference type="Proteomes" id="UP000305883">
    <property type="component" value="Unassembled WGS sequence"/>
</dbReference>
<feature type="coiled-coil region" evidence="8">
    <location>
        <begin position="67"/>
        <end position="101"/>
    </location>
</feature>
<dbReference type="SMART" id="SM00906">
    <property type="entry name" value="Fungal_trans"/>
    <property type="match status" value="1"/>
</dbReference>
<evidence type="ECO:0000256" key="9">
    <source>
        <dbReference type="SAM" id="MobiDB-lite"/>
    </source>
</evidence>
<dbReference type="PANTHER" id="PTHR46910">
    <property type="entry name" value="TRANSCRIPTION FACTOR PDR1"/>
    <property type="match status" value="1"/>
</dbReference>
<evidence type="ECO:0000313" key="12">
    <source>
        <dbReference type="Proteomes" id="UP000305883"/>
    </source>
</evidence>
<dbReference type="SUPFAM" id="SSF57701">
    <property type="entry name" value="Zn2/Cys6 DNA-binding domain"/>
    <property type="match status" value="1"/>
</dbReference>
<evidence type="ECO:0000256" key="3">
    <source>
        <dbReference type="ARBA" id="ARBA00022833"/>
    </source>
</evidence>
<keyword evidence="7" id="KW-0539">Nucleus</keyword>
<dbReference type="FunFam" id="4.10.240.10:FF:000007">
    <property type="entry name" value="C6 transcription factor FacB"/>
    <property type="match status" value="1"/>
</dbReference>
<dbReference type="InterPro" id="IPR036864">
    <property type="entry name" value="Zn2-C6_fun-type_DNA-bd_sf"/>
</dbReference>
<accession>A0A4T0VKJ2</accession>
<gene>
    <name evidence="11" type="ORF">CH35J_010559</name>
</gene>
<keyword evidence="5" id="KW-0238">DNA-binding</keyword>
<evidence type="ECO:0000256" key="5">
    <source>
        <dbReference type="ARBA" id="ARBA00023125"/>
    </source>
</evidence>
<dbReference type="PANTHER" id="PTHR46910:SF12">
    <property type="entry name" value="REGULATORY PROTEIN CAT8"/>
    <property type="match status" value="1"/>
</dbReference>
<evidence type="ECO:0000256" key="8">
    <source>
        <dbReference type="SAM" id="Coils"/>
    </source>
</evidence>
<dbReference type="Pfam" id="PF04082">
    <property type="entry name" value="Fungal_trans"/>
    <property type="match status" value="1"/>
</dbReference>
<dbReference type="InterPro" id="IPR001138">
    <property type="entry name" value="Zn2Cys6_DnaBD"/>
</dbReference>
<dbReference type="Gene3D" id="4.10.240.10">
    <property type="entry name" value="Zn(2)-C6 fungal-type DNA-binding domain"/>
    <property type="match status" value="1"/>
</dbReference>
<dbReference type="GO" id="GO:0006351">
    <property type="term" value="P:DNA-templated transcription"/>
    <property type="evidence" value="ECO:0007669"/>
    <property type="project" value="InterPro"/>
</dbReference>
<keyword evidence="8" id="KW-0175">Coiled coil</keyword>
<evidence type="ECO:0000256" key="7">
    <source>
        <dbReference type="ARBA" id="ARBA00023242"/>
    </source>
</evidence>
<dbReference type="PROSITE" id="PS50048">
    <property type="entry name" value="ZN2_CY6_FUNGAL_2"/>
    <property type="match status" value="1"/>
</dbReference>
<feature type="region of interest" description="Disordered" evidence="9">
    <location>
        <begin position="775"/>
        <end position="795"/>
    </location>
</feature>
<keyword evidence="6" id="KW-0804">Transcription</keyword>
<evidence type="ECO:0000256" key="6">
    <source>
        <dbReference type="ARBA" id="ARBA00023163"/>
    </source>
</evidence>
<reference evidence="11 12" key="1">
    <citation type="journal article" date="2019" name="Genome Biol. Evol.">
        <title>Genomic Plasticity Mediated by Transposable Elements in the Plant Pathogenic Fungus Colletotrichum higginsianum.</title>
        <authorList>
            <person name="Tsushima A."/>
            <person name="Gan P."/>
            <person name="Kumakura N."/>
            <person name="Narusaka M."/>
            <person name="Takano Y."/>
            <person name="Narusaka Y."/>
            <person name="Shirasu K."/>
        </authorList>
    </citation>
    <scope>NUCLEOTIDE SEQUENCE [LARGE SCALE GENOMIC DNA]</scope>
    <source>
        <strain evidence="11 12">MAFF305635-RFP</strain>
    </source>
</reference>
<dbReference type="EMBL" id="MWPZ01000008">
    <property type="protein sequence ID" value="TIC92804.1"/>
    <property type="molecule type" value="Genomic_DNA"/>
</dbReference>
<evidence type="ECO:0000256" key="2">
    <source>
        <dbReference type="ARBA" id="ARBA00022723"/>
    </source>
</evidence>
<dbReference type="InterPro" id="IPR007219">
    <property type="entry name" value="XnlR_reg_dom"/>
</dbReference>
<dbReference type="GO" id="GO:0000981">
    <property type="term" value="F:DNA-binding transcription factor activity, RNA polymerase II-specific"/>
    <property type="evidence" value="ECO:0007669"/>
    <property type="project" value="InterPro"/>
</dbReference>
<dbReference type="Pfam" id="PF00172">
    <property type="entry name" value="Zn_clus"/>
    <property type="match status" value="1"/>
</dbReference>
<evidence type="ECO:0000256" key="4">
    <source>
        <dbReference type="ARBA" id="ARBA00023015"/>
    </source>
</evidence>
<feature type="compositionally biased region" description="Low complexity" evidence="9">
    <location>
        <begin position="112"/>
        <end position="126"/>
    </location>
</feature>
<feature type="region of interest" description="Disordered" evidence="9">
    <location>
        <begin position="625"/>
        <end position="719"/>
    </location>
</feature>
<name>A0A4T0VKJ2_9PEZI</name>
<sequence length="920" mass="101791">MPGILPMKVIKVGTSSQSRIAQACDRCRSKKIRCDGIRPTCSQCANVGFECRTSDKLSRRAFPRGYTESLEERVRQLENEVRELKDLLDEKDEKIDMLSRMHGNHSHAGHRSPSVTASAHSPASAADARKDAGTPVKEDTFRVQASPLLLGVENSDSYFMGPSSGRAFIGSYHHYRHPMRAVPSRLVPSGRKMQENGKSCSDFNPEAFLHIQGCHPLTTKSPDQSLKVPPRLFSDRCVNVYFQEWAPLFPVLHKPTFLHIYEEFVSDPEKVKNSHKIAQLYLVFGIAALGSDQPDLEQIAACEQQWHRAVEAVLMENTMVTLQCLELALLYCIVRADYKRLQHYKGIAVGLSHRLGLHQSQKRFSFGALTIETRKKVFWTLYTLDCFSGAILGLPKLLKEDEIHTEYPSDTDDEYVTEKGFQPTLPGEYTRLSSALALFRCCRILAKVMEKNYPAATSHELSLQQMSAMEAELDEWCESLPTHLKLTFKQDKPSTDVTGSRSPLLALAYYYTKTLIFRPAVGSSLGHKAAPAMMSIAESAKHVVQIIQLLEERNMTFSFCLNKTDTLVTCGITLLYQSFELKQDSKMMKDVERLVNSVLQILTKAKAPGSFDLKRVAGILVRLDDTNLPTPPPQQIPEASMPAPQKSSPSAPAPKKKSPSQTLGRLPSASASDGNLVQQQEKMRRMTMPSIQNRPELYRSRSKTSFDSPQQQDMAARRDQRLSMSQIANRIRTSTKQNLDYLSLNSTPNGSLPSSPTTARLHQHILAAAHHNLYAQHHQQQQHQQQPHKASGVSSSEWEALLGSMDGGLNNVYDAIYGGGGGALPTMGETPASSSTGLDSWSPDSWDLANFNIGDFGTNPAPPQSVLSVSEESLSSGEDLATSDLNMSVSSLEYRNALLASCGANGDGLFLDGLDGNFGL</sequence>
<keyword evidence="2" id="KW-0479">Metal-binding</keyword>
<proteinExistence type="predicted"/>